<evidence type="ECO:0000313" key="16">
    <source>
        <dbReference type="EMBL" id="KAJ0974343.1"/>
    </source>
</evidence>
<keyword evidence="8" id="KW-0547">Nucleotide-binding</keyword>
<evidence type="ECO:0000256" key="9">
    <source>
        <dbReference type="ARBA" id="ARBA00022840"/>
    </source>
</evidence>
<sequence length="474" mass="52783">MELTMEPCLGFWRHTSSSVEGHEDAQEELHKEAKLFFSTTDDTWASEFHVQVGDNFILDLDGLMEILESHHGGHGKYMGCMQSDVVIAAEGKHEWWKGGDSKSYFHHASGSLLILSKGLARYININIRPLQAYAHDDIAVSSWMKVYDGRMAQGGRIDTNNHVNGFLLNPNNSVFKESDAAIQMDFTDLLQQNLLVKVTARELGSSAKFLNGTKTEKNWGAQLHSSGLGFEGSSNLKATKEVATHLGTVHPVFYFTVQDSIDAIHIETCVISTIRASTPMFLMSWKFKSLGVPMVLLGEGSDQIFGGYLYFLSFKPEFGTIEKWALRIAFETDKKSYLPKHMPFRQKEPFTDGVGYSWIDGLKARAAEQFPDRMMFNPIITLFGQHEEFREIVETEAPKIQGPVAAAETAAAMAAASMVLKSVNSILSNANSGCKGFLCGNLGLENGMEVCCMGESREIMNQESWKELERKLES</sequence>
<dbReference type="InterPro" id="IPR014729">
    <property type="entry name" value="Rossmann-like_a/b/a_fold"/>
</dbReference>
<evidence type="ECO:0000256" key="5">
    <source>
        <dbReference type="ARBA" id="ARBA00022676"/>
    </source>
</evidence>
<feature type="domain" description="Asparagine synthetase" evidence="15">
    <location>
        <begin position="221"/>
        <end position="311"/>
    </location>
</feature>
<evidence type="ECO:0000256" key="1">
    <source>
        <dbReference type="ARBA" id="ARBA00001936"/>
    </source>
</evidence>
<dbReference type="GO" id="GO:0004066">
    <property type="term" value="F:asparagine synthase (glutamine-hydrolyzing) activity"/>
    <property type="evidence" value="ECO:0007669"/>
    <property type="project" value="InterPro"/>
</dbReference>
<dbReference type="InterPro" id="IPR050795">
    <property type="entry name" value="Asn_Synthetase"/>
</dbReference>
<dbReference type="Pfam" id="PF01762">
    <property type="entry name" value="Galactosyl_T"/>
    <property type="match status" value="1"/>
</dbReference>
<comment type="cofactor">
    <cofactor evidence="1">
        <name>Mn(2+)</name>
        <dbReference type="ChEBI" id="CHEBI:29035"/>
    </cofactor>
</comment>
<comment type="subcellular location">
    <subcellularLocation>
        <location evidence="2">Golgi apparatus membrane</location>
        <topology evidence="2">Single-pass type II membrane protein</topology>
    </subcellularLocation>
</comment>
<dbReference type="GO" id="GO:0006529">
    <property type="term" value="P:asparagine biosynthetic process"/>
    <property type="evidence" value="ECO:0007669"/>
    <property type="project" value="InterPro"/>
</dbReference>
<evidence type="ECO:0000256" key="3">
    <source>
        <dbReference type="ARBA" id="ARBA00004922"/>
    </source>
</evidence>
<keyword evidence="14" id="KW-0464">Manganese</keyword>
<dbReference type="GO" id="GO:0005829">
    <property type="term" value="C:cytosol"/>
    <property type="evidence" value="ECO:0007669"/>
    <property type="project" value="TreeGrafter"/>
</dbReference>
<dbReference type="InterPro" id="IPR001962">
    <property type="entry name" value="Asn_synthase"/>
</dbReference>
<keyword evidence="7" id="KW-0812">Transmembrane</keyword>
<comment type="pathway">
    <text evidence="3">Protein modification; protein glycosylation.</text>
</comment>
<evidence type="ECO:0000256" key="8">
    <source>
        <dbReference type="ARBA" id="ARBA00022741"/>
    </source>
</evidence>
<evidence type="ECO:0000256" key="10">
    <source>
        <dbReference type="ARBA" id="ARBA00022968"/>
    </source>
</evidence>
<evidence type="ECO:0000259" key="15">
    <source>
        <dbReference type="Pfam" id="PF00733"/>
    </source>
</evidence>
<keyword evidence="5" id="KW-0328">Glycosyltransferase</keyword>
<reference evidence="16" key="2">
    <citation type="journal article" date="2022" name="Hortic Res">
        <title>The genome of Dioscorea zingiberensis sheds light on the biosynthesis, origin and evolution of the medicinally important diosgenin saponins.</title>
        <authorList>
            <person name="Li Y."/>
            <person name="Tan C."/>
            <person name="Li Z."/>
            <person name="Guo J."/>
            <person name="Li S."/>
            <person name="Chen X."/>
            <person name="Wang C."/>
            <person name="Dai X."/>
            <person name="Yang H."/>
            <person name="Song W."/>
            <person name="Hou L."/>
            <person name="Xu J."/>
            <person name="Tong Z."/>
            <person name="Xu A."/>
            <person name="Yuan X."/>
            <person name="Wang W."/>
            <person name="Yang Q."/>
            <person name="Chen L."/>
            <person name="Sun Z."/>
            <person name="Wang K."/>
            <person name="Pan B."/>
            <person name="Chen J."/>
            <person name="Bao Y."/>
            <person name="Liu F."/>
            <person name="Qi X."/>
            <person name="Gang D.R."/>
            <person name="Wen J."/>
            <person name="Li J."/>
        </authorList>
    </citation>
    <scope>NUCLEOTIDE SEQUENCE</scope>
    <source>
        <strain evidence="16">Dzin_1.0</strain>
    </source>
</reference>
<name>A0A9D5HFI2_9LILI</name>
<evidence type="ECO:0000256" key="13">
    <source>
        <dbReference type="ARBA" id="ARBA00023136"/>
    </source>
</evidence>
<keyword evidence="6" id="KW-0808">Transferase</keyword>
<evidence type="ECO:0000256" key="6">
    <source>
        <dbReference type="ARBA" id="ARBA00022679"/>
    </source>
</evidence>
<dbReference type="PANTHER" id="PTHR11772:SF48">
    <property type="entry name" value="ASPARAGINE SYNTHETASE [GLUTAMINE-HYDROLYZING] 1"/>
    <property type="match status" value="1"/>
</dbReference>
<keyword evidence="11" id="KW-1133">Transmembrane helix</keyword>
<dbReference type="GO" id="GO:0000139">
    <property type="term" value="C:Golgi membrane"/>
    <property type="evidence" value="ECO:0007669"/>
    <property type="project" value="UniProtKB-SubCell"/>
</dbReference>
<reference evidence="16" key="1">
    <citation type="submission" date="2021-03" db="EMBL/GenBank/DDBJ databases">
        <authorList>
            <person name="Li Z."/>
            <person name="Yang C."/>
        </authorList>
    </citation>
    <scope>NUCLEOTIDE SEQUENCE</scope>
    <source>
        <strain evidence="16">Dzin_1.0</strain>
        <tissue evidence="16">Leaf</tissue>
    </source>
</reference>
<evidence type="ECO:0000256" key="7">
    <source>
        <dbReference type="ARBA" id="ARBA00022692"/>
    </source>
</evidence>
<keyword evidence="10" id="KW-0735">Signal-anchor</keyword>
<evidence type="ECO:0000256" key="4">
    <source>
        <dbReference type="ARBA" id="ARBA00008661"/>
    </source>
</evidence>
<dbReference type="GO" id="GO:0005524">
    <property type="term" value="F:ATP binding"/>
    <property type="evidence" value="ECO:0007669"/>
    <property type="project" value="UniProtKB-KW"/>
</dbReference>
<dbReference type="InterPro" id="IPR002659">
    <property type="entry name" value="Glyco_trans_31"/>
</dbReference>
<proteinExistence type="inferred from homology"/>
<organism evidence="16 17">
    <name type="scientific">Dioscorea zingiberensis</name>
    <dbReference type="NCBI Taxonomy" id="325984"/>
    <lineage>
        <taxon>Eukaryota</taxon>
        <taxon>Viridiplantae</taxon>
        <taxon>Streptophyta</taxon>
        <taxon>Embryophyta</taxon>
        <taxon>Tracheophyta</taxon>
        <taxon>Spermatophyta</taxon>
        <taxon>Magnoliopsida</taxon>
        <taxon>Liliopsida</taxon>
        <taxon>Dioscoreales</taxon>
        <taxon>Dioscoreaceae</taxon>
        <taxon>Dioscorea</taxon>
    </lineage>
</organism>
<keyword evidence="9" id="KW-0067">ATP-binding</keyword>
<comment type="caution">
    <text evidence="16">The sequence shown here is derived from an EMBL/GenBank/DDBJ whole genome shotgun (WGS) entry which is preliminary data.</text>
</comment>
<evidence type="ECO:0000256" key="11">
    <source>
        <dbReference type="ARBA" id="ARBA00022989"/>
    </source>
</evidence>
<dbReference type="Gene3D" id="3.40.50.620">
    <property type="entry name" value="HUPs"/>
    <property type="match status" value="1"/>
</dbReference>
<comment type="similarity">
    <text evidence="4">Belongs to the glycosyltransferase 31 family.</text>
</comment>
<dbReference type="EMBL" id="JAGGNH010000004">
    <property type="protein sequence ID" value="KAJ0974343.1"/>
    <property type="molecule type" value="Genomic_DNA"/>
</dbReference>
<evidence type="ECO:0000313" key="17">
    <source>
        <dbReference type="Proteomes" id="UP001085076"/>
    </source>
</evidence>
<evidence type="ECO:0000256" key="2">
    <source>
        <dbReference type="ARBA" id="ARBA00004323"/>
    </source>
</evidence>
<dbReference type="PANTHER" id="PTHR11772">
    <property type="entry name" value="ASPARAGINE SYNTHETASE"/>
    <property type="match status" value="1"/>
</dbReference>
<accession>A0A9D5HFI2</accession>
<keyword evidence="12" id="KW-0333">Golgi apparatus</keyword>
<dbReference type="Pfam" id="PF00733">
    <property type="entry name" value="Asn_synthase"/>
    <property type="match status" value="1"/>
</dbReference>
<evidence type="ECO:0000256" key="12">
    <source>
        <dbReference type="ARBA" id="ARBA00023034"/>
    </source>
</evidence>
<keyword evidence="17" id="KW-1185">Reference proteome</keyword>
<dbReference type="GO" id="GO:0016758">
    <property type="term" value="F:hexosyltransferase activity"/>
    <property type="evidence" value="ECO:0007669"/>
    <property type="project" value="InterPro"/>
</dbReference>
<evidence type="ECO:0000256" key="14">
    <source>
        <dbReference type="ARBA" id="ARBA00023211"/>
    </source>
</evidence>
<dbReference type="CDD" id="cd01991">
    <property type="entry name" value="Asn_synthase_B_C"/>
    <property type="match status" value="1"/>
</dbReference>
<keyword evidence="13" id="KW-0472">Membrane</keyword>
<dbReference type="Proteomes" id="UP001085076">
    <property type="component" value="Miscellaneous, Linkage group lg04"/>
</dbReference>
<dbReference type="SUPFAM" id="SSF52402">
    <property type="entry name" value="Adenine nucleotide alpha hydrolases-like"/>
    <property type="match status" value="1"/>
</dbReference>
<dbReference type="AlphaFoldDB" id="A0A9D5HFI2"/>
<gene>
    <name evidence="16" type="ORF">J5N97_016308</name>
</gene>
<protein>
    <recommendedName>
        <fullName evidence="15">Asparagine synthetase domain-containing protein</fullName>
    </recommendedName>
</protein>